<dbReference type="PROSITE" id="PS00375">
    <property type="entry name" value="UDPGT"/>
    <property type="match status" value="1"/>
</dbReference>
<accession>A0A835LQM8</accession>
<dbReference type="PANTHER" id="PTHR48044:SF22">
    <property type="entry name" value="GLYCOSYLTRANSFERASE"/>
    <property type="match status" value="1"/>
</dbReference>
<dbReference type="GO" id="GO:0050404">
    <property type="term" value="F:zeatin O-beta-D-xylosyltransferase activity"/>
    <property type="evidence" value="ECO:0007669"/>
    <property type="project" value="UniProtKB-ARBA"/>
</dbReference>
<comment type="caution">
    <text evidence="6">The sequence shown here is derived from an EMBL/GenBank/DDBJ whole genome shotgun (WGS) entry which is preliminary data.</text>
</comment>
<dbReference type="EMBL" id="JADFTS010000007">
    <property type="protein sequence ID" value="KAF9595991.1"/>
    <property type="molecule type" value="Genomic_DNA"/>
</dbReference>
<dbReference type="InterPro" id="IPR058980">
    <property type="entry name" value="Glyco_transf_N"/>
</dbReference>
<dbReference type="EC" id="2.4.1.-" evidence="4"/>
<reference evidence="6 7" key="1">
    <citation type="submission" date="2020-10" db="EMBL/GenBank/DDBJ databases">
        <title>The Coptis chinensis genome and diversification of protoberbering-type alkaloids.</title>
        <authorList>
            <person name="Wang B."/>
            <person name="Shu S."/>
            <person name="Song C."/>
            <person name="Liu Y."/>
        </authorList>
    </citation>
    <scope>NUCLEOTIDE SEQUENCE [LARGE SCALE GENOMIC DNA]</scope>
    <source>
        <strain evidence="6">HL-2020</strain>
        <tissue evidence="6">Leaf</tissue>
    </source>
</reference>
<comment type="similarity">
    <text evidence="1 3">Belongs to the UDP-glycosyltransferase family.</text>
</comment>
<dbReference type="GO" id="GO:0009690">
    <property type="term" value="P:cytokinin metabolic process"/>
    <property type="evidence" value="ECO:0007669"/>
    <property type="project" value="UniProtKB-ARBA"/>
</dbReference>
<evidence type="ECO:0000256" key="3">
    <source>
        <dbReference type="RuleBase" id="RU003718"/>
    </source>
</evidence>
<evidence type="ECO:0000256" key="4">
    <source>
        <dbReference type="RuleBase" id="RU362057"/>
    </source>
</evidence>
<feature type="domain" description="Glycosyltransferase N-terminal" evidence="5">
    <location>
        <begin position="19"/>
        <end position="252"/>
    </location>
</feature>
<gene>
    <name evidence="6" type="ORF">IFM89_006918</name>
</gene>
<keyword evidence="7" id="KW-1185">Reference proteome</keyword>
<dbReference type="Proteomes" id="UP000631114">
    <property type="component" value="Unassembled WGS sequence"/>
</dbReference>
<evidence type="ECO:0000259" key="5">
    <source>
        <dbReference type="Pfam" id="PF26168"/>
    </source>
</evidence>
<dbReference type="PANTHER" id="PTHR48044">
    <property type="entry name" value="GLYCOSYLTRANSFERASE"/>
    <property type="match status" value="1"/>
</dbReference>
<proteinExistence type="inferred from homology"/>
<dbReference type="Pfam" id="PF26168">
    <property type="entry name" value="Glyco_transf_N"/>
    <property type="match status" value="1"/>
</dbReference>
<organism evidence="6 7">
    <name type="scientific">Coptis chinensis</name>
    <dbReference type="NCBI Taxonomy" id="261450"/>
    <lineage>
        <taxon>Eukaryota</taxon>
        <taxon>Viridiplantae</taxon>
        <taxon>Streptophyta</taxon>
        <taxon>Embryophyta</taxon>
        <taxon>Tracheophyta</taxon>
        <taxon>Spermatophyta</taxon>
        <taxon>Magnoliopsida</taxon>
        <taxon>Ranunculales</taxon>
        <taxon>Ranunculaceae</taxon>
        <taxon>Coptidoideae</taxon>
        <taxon>Coptis</taxon>
    </lineage>
</organism>
<dbReference type="AlphaFoldDB" id="A0A835LQM8"/>
<name>A0A835LQM8_9MAGN</name>
<dbReference type="FunFam" id="3.40.50.2000:FF:000060">
    <property type="entry name" value="Glycosyltransferase"/>
    <property type="match status" value="1"/>
</dbReference>
<protein>
    <recommendedName>
        <fullName evidence="4">Glycosyltransferase</fullName>
        <ecNumber evidence="4">2.4.1.-</ecNumber>
    </recommendedName>
</protein>
<dbReference type="Gene3D" id="3.40.50.2000">
    <property type="entry name" value="Glycogen Phosphorylase B"/>
    <property type="match status" value="2"/>
</dbReference>
<keyword evidence="3" id="KW-0328">Glycosyltransferase</keyword>
<dbReference type="InterPro" id="IPR035595">
    <property type="entry name" value="UDP_glycos_trans_CS"/>
</dbReference>
<dbReference type="Pfam" id="PF00201">
    <property type="entry name" value="UDPGT"/>
    <property type="match status" value="1"/>
</dbReference>
<evidence type="ECO:0000256" key="2">
    <source>
        <dbReference type="ARBA" id="ARBA00022679"/>
    </source>
</evidence>
<evidence type="ECO:0000256" key="1">
    <source>
        <dbReference type="ARBA" id="ARBA00009995"/>
    </source>
</evidence>
<dbReference type="OrthoDB" id="5835829at2759"/>
<sequence>HKSLGSLVRFAMEQQQQNGVVLVMVPLPAQGHLNQLLHLTRILSSRGLQAHFIGSATHNKQAKDRVHGWDPSTISNIHFHDFTLPQFITPPADPNATDKFPKHLLPTFEASVHLREPFGVLLRSLSSTHRRVVVVHDSLMAFAAEEASFVPNAEAYGFVPCSAIVVLLYIWEALGKPAHEEGSLIPQDTPCISFEDCFNDEFSEFSARNTEWHKCRTGDIYNTCDAIEGKFISAVANFQADKKLWAVGPLNPLTLDATGSPRCKCLEWLDKQLPNSVICVSFGTTTSVSDDQIAEIAIGLEHSKQKFVWVLRDADRGDIYEGEVRKAQLPDGFEERVKGIGMVLRDWAPQLQILGHSSTGGFMSHCGWNSTMESLSMGVPIAAWPMHSDQPKNALLVTEVLKVGVLVRDWTRRAELISSDTIESSIRKLMASEEGSKMRKRASELGVAICQSVSEGGTSTAQLSLSSLIYPDETSPRAFIQ</sequence>
<keyword evidence="2 3" id="KW-0808">Transferase</keyword>
<dbReference type="InterPro" id="IPR002213">
    <property type="entry name" value="UDP_glucos_trans"/>
</dbReference>
<dbReference type="FunFam" id="3.40.50.2000:FF:000238">
    <property type="entry name" value="Glycosyltransferase"/>
    <property type="match status" value="1"/>
</dbReference>
<feature type="non-terminal residue" evidence="6">
    <location>
        <position position="481"/>
    </location>
</feature>
<evidence type="ECO:0000313" key="7">
    <source>
        <dbReference type="Proteomes" id="UP000631114"/>
    </source>
</evidence>
<dbReference type="CDD" id="cd03784">
    <property type="entry name" value="GT1_Gtf-like"/>
    <property type="match status" value="1"/>
</dbReference>
<dbReference type="SUPFAM" id="SSF53756">
    <property type="entry name" value="UDP-Glycosyltransferase/glycogen phosphorylase"/>
    <property type="match status" value="1"/>
</dbReference>
<evidence type="ECO:0000313" key="6">
    <source>
        <dbReference type="EMBL" id="KAF9595991.1"/>
    </source>
</evidence>